<evidence type="ECO:0000256" key="3">
    <source>
        <dbReference type="PIRSR" id="PIRSR001220-1"/>
    </source>
</evidence>
<dbReference type="PANTHER" id="PTHR11707">
    <property type="entry name" value="L-ASPARAGINASE"/>
    <property type="match status" value="1"/>
</dbReference>
<dbReference type="InterPro" id="IPR040919">
    <property type="entry name" value="Asparaginase_C"/>
</dbReference>
<dbReference type="EC" id="3.5.1.1" evidence="1"/>
<dbReference type="EMBL" id="CP120682">
    <property type="protein sequence ID" value="WKN38024.1"/>
    <property type="molecule type" value="Genomic_DNA"/>
</dbReference>
<reference evidence="8" key="1">
    <citation type="journal article" date="2023" name="Comput. Struct. Biotechnol. J.">
        <title>Discovery of a novel marine Bacteroidetes with a rich repertoire of carbohydrate-active enzymes.</title>
        <authorList>
            <person name="Chen B."/>
            <person name="Liu G."/>
            <person name="Chen Q."/>
            <person name="Wang H."/>
            <person name="Liu L."/>
            <person name="Tang K."/>
        </authorList>
    </citation>
    <scope>NUCLEOTIDE SEQUENCE</scope>
    <source>
        <strain evidence="8">TK19036</strain>
    </source>
</reference>
<feature type="domain" description="Asparaginase/glutaminase C-terminal" evidence="7">
    <location>
        <begin position="232"/>
        <end position="346"/>
    </location>
</feature>
<evidence type="ECO:0000313" key="8">
    <source>
        <dbReference type="EMBL" id="WKN38024.1"/>
    </source>
</evidence>
<protein>
    <recommendedName>
        <fullName evidence="1">asparaginase</fullName>
        <ecNumber evidence="1">3.5.1.1</ecNumber>
    </recommendedName>
</protein>
<dbReference type="InterPro" id="IPR041725">
    <property type="entry name" value="L-asparaginase_I"/>
</dbReference>
<dbReference type="PANTHER" id="PTHR11707:SF28">
    <property type="entry name" value="60 KDA LYSOPHOSPHOLIPASE"/>
    <property type="match status" value="1"/>
</dbReference>
<dbReference type="InterPro" id="IPR006034">
    <property type="entry name" value="Asparaginase/glutaminase-like"/>
</dbReference>
<dbReference type="GO" id="GO:0009066">
    <property type="term" value="P:aspartate family amino acid metabolic process"/>
    <property type="evidence" value="ECO:0007669"/>
    <property type="project" value="UniProtKB-ARBA"/>
</dbReference>
<dbReference type="PROSITE" id="PS51732">
    <property type="entry name" value="ASN_GLN_ASE_3"/>
    <property type="match status" value="1"/>
</dbReference>
<dbReference type="InterPro" id="IPR027475">
    <property type="entry name" value="Asparaginase/glutaminase_AS2"/>
</dbReference>
<feature type="active site" description="O-isoaspartyl threonine intermediate" evidence="3">
    <location>
        <position position="31"/>
    </location>
</feature>
<dbReference type="PIRSF" id="PIRSF500176">
    <property type="entry name" value="L_ASNase"/>
    <property type="match status" value="1"/>
</dbReference>
<dbReference type="AlphaFoldDB" id="A0AA49GU43"/>
<dbReference type="PRINTS" id="PR00139">
    <property type="entry name" value="ASNGLNASE"/>
</dbReference>
<dbReference type="InterPro" id="IPR027473">
    <property type="entry name" value="L-asparaginase_C"/>
</dbReference>
<evidence type="ECO:0000259" key="7">
    <source>
        <dbReference type="Pfam" id="PF17763"/>
    </source>
</evidence>
<proteinExistence type="predicted"/>
<name>A0AA49GU43_9BACT</name>
<organism evidence="8">
    <name type="scientific">Roseihalotalea indica</name>
    <dbReference type="NCBI Taxonomy" id="2867963"/>
    <lineage>
        <taxon>Bacteria</taxon>
        <taxon>Pseudomonadati</taxon>
        <taxon>Bacteroidota</taxon>
        <taxon>Cytophagia</taxon>
        <taxon>Cytophagales</taxon>
        <taxon>Catalimonadaceae</taxon>
        <taxon>Roseihalotalea</taxon>
    </lineage>
</organism>
<dbReference type="InterPro" id="IPR036152">
    <property type="entry name" value="Asp/glu_Ase-like_sf"/>
</dbReference>
<dbReference type="InterPro" id="IPR027474">
    <property type="entry name" value="L-asparaginase_N"/>
</dbReference>
<dbReference type="InterPro" id="IPR037152">
    <property type="entry name" value="L-asparaginase_N_sf"/>
</dbReference>
<feature type="active site" evidence="5">
    <location>
        <position position="106"/>
    </location>
</feature>
<dbReference type="CDD" id="cd08963">
    <property type="entry name" value="L-asparaginase_I"/>
    <property type="match status" value="1"/>
</dbReference>
<dbReference type="PIRSF" id="PIRSF001220">
    <property type="entry name" value="L-ASNase_gatD"/>
    <property type="match status" value="1"/>
</dbReference>
<evidence type="ECO:0000256" key="4">
    <source>
        <dbReference type="PIRSR" id="PIRSR001220-2"/>
    </source>
</evidence>
<dbReference type="InterPro" id="IPR006033">
    <property type="entry name" value="AsnA_fam"/>
</dbReference>
<evidence type="ECO:0000256" key="5">
    <source>
        <dbReference type="PROSITE-ProRule" id="PRU10100"/>
    </source>
</evidence>
<dbReference type="SMART" id="SM00870">
    <property type="entry name" value="Asparaginase"/>
    <property type="match status" value="1"/>
</dbReference>
<dbReference type="Pfam" id="PF00710">
    <property type="entry name" value="Asparaginase"/>
    <property type="match status" value="1"/>
</dbReference>
<dbReference type="SUPFAM" id="SSF53774">
    <property type="entry name" value="Glutaminase/Asparaginase"/>
    <property type="match status" value="1"/>
</dbReference>
<dbReference type="Gene3D" id="3.40.50.40">
    <property type="match status" value="1"/>
</dbReference>
<keyword evidence="2" id="KW-0378">Hydrolase</keyword>
<dbReference type="PROSITE" id="PS00917">
    <property type="entry name" value="ASN_GLN_ASE_2"/>
    <property type="match status" value="1"/>
</dbReference>
<dbReference type="Pfam" id="PF17763">
    <property type="entry name" value="Asparaginase_C"/>
    <property type="match status" value="1"/>
</dbReference>
<evidence type="ECO:0000256" key="2">
    <source>
        <dbReference type="ARBA" id="ARBA00022801"/>
    </source>
</evidence>
<dbReference type="NCBIfam" id="TIGR00519">
    <property type="entry name" value="asnASE_I"/>
    <property type="match status" value="1"/>
</dbReference>
<feature type="binding site" evidence="4">
    <location>
        <begin position="106"/>
        <end position="107"/>
    </location>
    <ligand>
        <name>substrate</name>
    </ligand>
</feature>
<feature type="binding site" evidence="4">
    <location>
        <position position="75"/>
    </location>
    <ligand>
        <name>substrate</name>
    </ligand>
</feature>
<feature type="domain" description="L-asparaginase N-terminal" evidence="6">
    <location>
        <begin position="23"/>
        <end position="210"/>
    </location>
</feature>
<reference evidence="8" key="2">
    <citation type="journal article" date="2024" name="Antonie Van Leeuwenhoek">
        <title>Roseihalotalea indica gen. nov., sp. nov., a halophilic Bacteroidetes from mesopelagic Southwest Indian Ocean with higher carbohydrate metabolic potential.</title>
        <authorList>
            <person name="Chen B."/>
            <person name="Zhang M."/>
            <person name="Lin D."/>
            <person name="Ye J."/>
            <person name="Tang K."/>
        </authorList>
    </citation>
    <scope>NUCLEOTIDE SEQUENCE</scope>
    <source>
        <strain evidence="8">TK19036</strain>
    </source>
</reference>
<sequence length="357" mass="39398">METSNYKIVNISTATSSVAKASILIIYTGGTLGMTYDETGALAPFNFSRIVEKIPALRQFDLELTVISFPQLVDSANIRPVHWVDMAYIVHENYQRYDGFVVVHGTDTMAYSASALSFMLEGLNKPVIFTGAQLPIGSKRSDAHENFVTALEIASARKGDHPIVPEVCIYFGSHLLRGNRSSKRQSIHFDAFTSENYPSLAEAGVVIDYNFSAIRPFNPNRKLIYHRTLDPNVAILKLFPGINRKVVESILQIPDLKGLVLETFGSGNAPTDAFLLDSLDDAIKRGLTILNISQCAGGRVIQGRYQTSKTLENIGVISGKDMTTEAAVTKLMFLLGTESDPHRIEQRLQFPLCGETY</sequence>
<dbReference type="SFLD" id="SFLDS00057">
    <property type="entry name" value="Glutaminase/Asparaginase"/>
    <property type="match status" value="1"/>
</dbReference>
<dbReference type="Gene3D" id="3.40.50.1170">
    <property type="entry name" value="L-asparaginase, N-terminal domain"/>
    <property type="match status" value="1"/>
</dbReference>
<dbReference type="FunFam" id="3.40.50.40:FF:000001">
    <property type="entry name" value="L-asparaginase 1"/>
    <property type="match status" value="1"/>
</dbReference>
<gene>
    <name evidence="8" type="ORF">K4G66_04790</name>
</gene>
<dbReference type="GO" id="GO:0004067">
    <property type="term" value="F:asparaginase activity"/>
    <property type="evidence" value="ECO:0007669"/>
    <property type="project" value="UniProtKB-UniRule"/>
</dbReference>
<evidence type="ECO:0000256" key="1">
    <source>
        <dbReference type="ARBA" id="ARBA00012920"/>
    </source>
</evidence>
<accession>A0AA49GU43</accession>
<evidence type="ECO:0000259" key="6">
    <source>
        <dbReference type="Pfam" id="PF00710"/>
    </source>
</evidence>